<dbReference type="Pfam" id="PF00512">
    <property type="entry name" value="HisKA"/>
    <property type="match status" value="1"/>
</dbReference>
<dbReference type="Pfam" id="PF02518">
    <property type="entry name" value="HATPase_c"/>
    <property type="match status" value="1"/>
</dbReference>
<dbReference type="InterPro" id="IPR036890">
    <property type="entry name" value="HATPase_C_sf"/>
</dbReference>
<keyword evidence="21" id="KW-0175">Coiled coil</keyword>
<dbReference type="AlphaFoldDB" id="A0A1E7W970"/>
<evidence type="ECO:0000256" key="19">
    <source>
        <dbReference type="ARBA" id="ARBA00040454"/>
    </source>
</evidence>
<dbReference type="PROSITE" id="PS50885">
    <property type="entry name" value="HAMP"/>
    <property type="match status" value="1"/>
</dbReference>
<keyword evidence="13" id="KW-0460">Magnesium</keyword>
<dbReference type="GO" id="GO:0000155">
    <property type="term" value="F:phosphorelay sensor kinase activity"/>
    <property type="evidence" value="ECO:0007669"/>
    <property type="project" value="InterPro"/>
</dbReference>
<comment type="cofactor">
    <cofactor evidence="2">
        <name>Mn(2+)</name>
        <dbReference type="ChEBI" id="CHEBI:29035"/>
    </cofactor>
</comment>
<organism evidence="25 26">
    <name type="scientific">Duganella phyllosphaerae</name>
    <dbReference type="NCBI Taxonomy" id="762836"/>
    <lineage>
        <taxon>Bacteria</taxon>
        <taxon>Pseudomonadati</taxon>
        <taxon>Pseudomonadota</taxon>
        <taxon>Betaproteobacteria</taxon>
        <taxon>Burkholderiales</taxon>
        <taxon>Oxalobacteraceae</taxon>
        <taxon>Telluria group</taxon>
        <taxon>Duganella</taxon>
    </lineage>
</organism>
<dbReference type="EMBL" id="LROM01000143">
    <property type="protein sequence ID" value="OEZ92908.1"/>
    <property type="molecule type" value="Genomic_DNA"/>
</dbReference>
<dbReference type="EC" id="2.7.13.3" evidence="5"/>
<dbReference type="InterPro" id="IPR003660">
    <property type="entry name" value="HAMP_dom"/>
</dbReference>
<dbReference type="PATRIC" id="fig|762836.4.peg.4889"/>
<evidence type="ECO:0000256" key="9">
    <source>
        <dbReference type="ARBA" id="ARBA00022741"/>
    </source>
</evidence>
<keyword evidence="12" id="KW-0067">ATP-binding</keyword>
<dbReference type="CDD" id="cd00075">
    <property type="entry name" value="HATPase"/>
    <property type="match status" value="1"/>
</dbReference>
<evidence type="ECO:0000256" key="8">
    <source>
        <dbReference type="ARBA" id="ARBA00022679"/>
    </source>
</evidence>
<sequence length="474" mass="52312">MLSKLSFRQLLLGVFLLIAVLLSAASLHALWTLDRLTAHSRDSGHHALALTRHTQQLAERSVAMTRSARQFLVLDDPAFRERYADAWREARASLDALQQGLPRASTQQFQRWREAGEQAWDLLQAPARPRSAARQQALERALAPLPEVDDYLAAEVKQEVDRRNTALLDELDQRRAVLGAQVVASIVVAALLAGGFGLWLSRPLAQIEASIDLLGENRLDTPISVRGPADLQRVGQQLDWLRQRLAQLEEDKARFMRHISHELKTPLAALREGVALLEDGVAGELTANQREIAGILNQNTVALQNQIEALLRYNEASFDADHLHREPTDIAVLVACVIDSQRLQWQAAGLTVNCEGQARPIAVDADKMAVAVSNLLSNAVRFSPHGGLVYFRLGERDGKLLLDCNDQGPGVAPDDAARIFEPFYQGERQPPGARHGNGIGLSIVNEYIAAHGGKLQLLPTRRGALFRIEIPYPT</sequence>
<keyword evidence="7" id="KW-0597">Phosphoprotein</keyword>
<feature type="domain" description="Histidine kinase" evidence="23">
    <location>
        <begin position="258"/>
        <end position="474"/>
    </location>
</feature>
<evidence type="ECO:0000256" key="13">
    <source>
        <dbReference type="ARBA" id="ARBA00022842"/>
    </source>
</evidence>
<keyword evidence="9" id="KW-0547">Nucleotide-binding</keyword>
<dbReference type="CDD" id="cd00082">
    <property type="entry name" value="HisKA"/>
    <property type="match status" value="1"/>
</dbReference>
<dbReference type="SMART" id="SM00304">
    <property type="entry name" value="HAMP"/>
    <property type="match status" value="1"/>
</dbReference>
<evidence type="ECO:0000256" key="16">
    <source>
        <dbReference type="ARBA" id="ARBA00023016"/>
    </source>
</evidence>
<evidence type="ECO:0000259" key="23">
    <source>
        <dbReference type="PROSITE" id="PS50109"/>
    </source>
</evidence>
<protein>
    <recommendedName>
        <fullName evidence="19">Signal transduction histidine-protein kinase/phosphatase MprB</fullName>
        <ecNumber evidence="5">2.7.13.3</ecNumber>
    </recommendedName>
    <alternativeName>
        <fullName evidence="20">Mycobacterial persistence regulator B</fullName>
    </alternativeName>
</protein>
<dbReference type="SUPFAM" id="SSF47384">
    <property type="entry name" value="Homodimeric domain of signal transducing histidine kinase"/>
    <property type="match status" value="1"/>
</dbReference>
<keyword evidence="11" id="KW-0378">Hydrolase</keyword>
<dbReference type="InterPro" id="IPR036097">
    <property type="entry name" value="HisK_dim/P_sf"/>
</dbReference>
<keyword evidence="10 25" id="KW-0418">Kinase</keyword>
<accession>A0A1E7W970</accession>
<proteinExistence type="predicted"/>
<evidence type="ECO:0000256" key="2">
    <source>
        <dbReference type="ARBA" id="ARBA00001936"/>
    </source>
</evidence>
<evidence type="ECO:0000256" key="6">
    <source>
        <dbReference type="ARBA" id="ARBA00022475"/>
    </source>
</evidence>
<keyword evidence="18" id="KW-0464">Manganese</keyword>
<evidence type="ECO:0000256" key="11">
    <source>
        <dbReference type="ARBA" id="ARBA00022801"/>
    </source>
</evidence>
<dbReference type="GO" id="GO:0004721">
    <property type="term" value="F:phosphoprotein phosphatase activity"/>
    <property type="evidence" value="ECO:0007669"/>
    <property type="project" value="UniProtKB-KW"/>
</dbReference>
<evidence type="ECO:0000259" key="24">
    <source>
        <dbReference type="PROSITE" id="PS50885"/>
    </source>
</evidence>
<evidence type="ECO:0000256" key="20">
    <source>
        <dbReference type="ARBA" id="ARBA00041776"/>
    </source>
</evidence>
<comment type="catalytic activity">
    <reaction evidence="1">
        <text>ATP + protein L-histidine = ADP + protein N-phospho-L-histidine.</text>
        <dbReference type="EC" id="2.7.13.3"/>
    </reaction>
</comment>
<gene>
    <name evidence="25" type="primary">glrK</name>
    <name evidence="25" type="ORF">DUPY_47500</name>
</gene>
<keyword evidence="22" id="KW-0472">Membrane</keyword>
<evidence type="ECO:0000256" key="5">
    <source>
        <dbReference type="ARBA" id="ARBA00012438"/>
    </source>
</evidence>
<dbReference type="Gene3D" id="1.10.287.130">
    <property type="match status" value="1"/>
</dbReference>
<comment type="cofactor">
    <cofactor evidence="3">
        <name>Mg(2+)</name>
        <dbReference type="ChEBI" id="CHEBI:18420"/>
    </cofactor>
</comment>
<evidence type="ECO:0000256" key="21">
    <source>
        <dbReference type="SAM" id="Coils"/>
    </source>
</evidence>
<evidence type="ECO:0000313" key="25">
    <source>
        <dbReference type="EMBL" id="OEZ92908.1"/>
    </source>
</evidence>
<keyword evidence="26" id="KW-1185">Reference proteome</keyword>
<dbReference type="OrthoDB" id="9804645at2"/>
<dbReference type="SUPFAM" id="SSF55874">
    <property type="entry name" value="ATPase domain of HSP90 chaperone/DNA topoisomerase II/histidine kinase"/>
    <property type="match status" value="1"/>
</dbReference>
<evidence type="ECO:0000256" key="7">
    <source>
        <dbReference type="ARBA" id="ARBA00022553"/>
    </source>
</evidence>
<dbReference type="GO" id="GO:0005524">
    <property type="term" value="F:ATP binding"/>
    <property type="evidence" value="ECO:0007669"/>
    <property type="project" value="UniProtKB-KW"/>
</dbReference>
<comment type="caution">
    <text evidence="25">The sequence shown here is derived from an EMBL/GenBank/DDBJ whole genome shotgun (WGS) entry which is preliminary data.</text>
</comment>
<dbReference type="SMART" id="SM00387">
    <property type="entry name" value="HATPase_c"/>
    <property type="match status" value="1"/>
</dbReference>
<keyword evidence="17" id="KW-0843">Virulence</keyword>
<evidence type="ECO:0000256" key="3">
    <source>
        <dbReference type="ARBA" id="ARBA00001946"/>
    </source>
</evidence>
<evidence type="ECO:0000256" key="12">
    <source>
        <dbReference type="ARBA" id="ARBA00022840"/>
    </source>
</evidence>
<evidence type="ECO:0000256" key="17">
    <source>
        <dbReference type="ARBA" id="ARBA00023026"/>
    </source>
</evidence>
<dbReference type="GO" id="GO:0005886">
    <property type="term" value="C:plasma membrane"/>
    <property type="evidence" value="ECO:0007669"/>
    <property type="project" value="UniProtKB-SubCell"/>
</dbReference>
<dbReference type="InterPro" id="IPR003661">
    <property type="entry name" value="HisK_dim/P_dom"/>
</dbReference>
<keyword evidence="16" id="KW-0346">Stress response</keyword>
<dbReference type="SMART" id="SM00388">
    <property type="entry name" value="HisKA"/>
    <property type="match status" value="1"/>
</dbReference>
<dbReference type="InterPro" id="IPR050980">
    <property type="entry name" value="2C_sensor_his_kinase"/>
</dbReference>
<keyword evidence="14" id="KW-0904">Protein phosphatase</keyword>
<keyword evidence="6" id="KW-1003">Cell membrane</keyword>
<feature type="coiled-coil region" evidence="21">
    <location>
        <begin position="231"/>
        <end position="258"/>
    </location>
</feature>
<evidence type="ECO:0000256" key="4">
    <source>
        <dbReference type="ARBA" id="ARBA00004651"/>
    </source>
</evidence>
<dbReference type="PROSITE" id="PS50109">
    <property type="entry name" value="HIS_KIN"/>
    <property type="match status" value="1"/>
</dbReference>
<evidence type="ECO:0000256" key="14">
    <source>
        <dbReference type="ARBA" id="ARBA00022912"/>
    </source>
</evidence>
<evidence type="ECO:0000256" key="22">
    <source>
        <dbReference type="SAM" id="Phobius"/>
    </source>
</evidence>
<name>A0A1E7W970_9BURK</name>
<evidence type="ECO:0000256" key="10">
    <source>
        <dbReference type="ARBA" id="ARBA00022777"/>
    </source>
</evidence>
<dbReference type="InterPro" id="IPR005467">
    <property type="entry name" value="His_kinase_dom"/>
</dbReference>
<evidence type="ECO:0000256" key="1">
    <source>
        <dbReference type="ARBA" id="ARBA00000085"/>
    </source>
</evidence>
<dbReference type="Proteomes" id="UP000175989">
    <property type="component" value="Unassembled WGS sequence"/>
</dbReference>
<keyword evidence="22" id="KW-1133">Transmembrane helix</keyword>
<reference evidence="26" key="1">
    <citation type="journal article" date="2016" name="Front. Microbiol.">
        <title>Molecular Keys to the Janthinobacterium and Duganella spp. Interaction with the Plant Pathogen Fusarium graminearum.</title>
        <authorList>
            <person name="Haack F.S."/>
            <person name="Poehlein A."/>
            <person name="Kroger C."/>
            <person name="Voigt C.A."/>
            <person name="Piepenbring M."/>
            <person name="Bode H.B."/>
            <person name="Daniel R."/>
            <person name="Schafer W."/>
            <person name="Streit W.R."/>
        </authorList>
    </citation>
    <scope>NUCLEOTIDE SEQUENCE [LARGE SCALE GENOMIC DNA]</scope>
    <source>
        <strain evidence="26">T54</strain>
    </source>
</reference>
<dbReference type="Gene3D" id="3.30.565.10">
    <property type="entry name" value="Histidine kinase-like ATPase, C-terminal domain"/>
    <property type="match status" value="1"/>
</dbReference>
<feature type="domain" description="HAMP" evidence="24">
    <location>
        <begin position="198"/>
        <end position="250"/>
    </location>
</feature>
<dbReference type="InterPro" id="IPR004358">
    <property type="entry name" value="Sig_transdc_His_kin-like_C"/>
</dbReference>
<evidence type="ECO:0000256" key="18">
    <source>
        <dbReference type="ARBA" id="ARBA00023211"/>
    </source>
</evidence>
<feature type="transmembrane region" description="Helical" evidence="22">
    <location>
        <begin position="178"/>
        <end position="200"/>
    </location>
</feature>
<comment type="subcellular location">
    <subcellularLocation>
        <location evidence="4">Cell membrane</location>
        <topology evidence="4">Multi-pass membrane protein</topology>
    </subcellularLocation>
</comment>
<keyword evidence="22" id="KW-0812">Transmembrane</keyword>
<dbReference type="PANTHER" id="PTHR44936:SF9">
    <property type="entry name" value="SENSOR PROTEIN CREC"/>
    <property type="match status" value="1"/>
</dbReference>
<keyword evidence="8 25" id="KW-0808">Transferase</keyword>
<evidence type="ECO:0000256" key="15">
    <source>
        <dbReference type="ARBA" id="ARBA00023012"/>
    </source>
</evidence>
<dbReference type="PANTHER" id="PTHR44936">
    <property type="entry name" value="SENSOR PROTEIN CREC"/>
    <property type="match status" value="1"/>
</dbReference>
<dbReference type="PRINTS" id="PR00344">
    <property type="entry name" value="BCTRLSENSOR"/>
</dbReference>
<dbReference type="InterPro" id="IPR003594">
    <property type="entry name" value="HATPase_dom"/>
</dbReference>
<dbReference type="RefSeq" id="WP_070251639.1">
    <property type="nucleotide sequence ID" value="NZ_LROM01000143.1"/>
</dbReference>
<keyword evidence="15" id="KW-0902">Two-component regulatory system</keyword>
<evidence type="ECO:0000313" key="26">
    <source>
        <dbReference type="Proteomes" id="UP000175989"/>
    </source>
</evidence>